<dbReference type="GO" id="GO:0004601">
    <property type="term" value="F:peroxidase activity"/>
    <property type="evidence" value="ECO:0007669"/>
    <property type="project" value="UniProtKB-KW"/>
</dbReference>
<dbReference type="NCBIfam" id="NF040606">
    <property type="entry name" value="CytoC_perox"/>
    <property type="match status" value="1"/>
</dbReference>
<name>A0ABW4I260_9SPHN</name>
<comment type="caution">
    <text evidence="6">The sequence shown here is derived from an EMBL/GenBank/DDBJ whole genome shotgun (WGS) entry which is preliminary data.</text>
</comment>
<evidence type="ECO:0000256" key="3">
    <source>
        <dbReference type="ARBA" id="ARBA00023004"/>
    </source>
</evidence>
<evidence type="ECO:0000256" key="2">
    <source>
        <dbReference type="ARBA" id="ARBA00022723"/>
    </source>
</evidence>
<keyword evidence="1 4" id="KW-0349">Heme</keyword>
<dbReference type="InterPro" id="IPR009056">
    <property type="entry name" value="Cyt_c-like_dom"/>
</dbReference>
<sequence>MRATRLNVLAGVASTLVASAMISGCMYYRAEAEYAQGWSAADRNGWYYGTQGSRLIPYAWFQALEQADSAAMFADERHLLGYGYIAAAADRPNRLPVGFAIDRQPDDNLKVTKLRWYAGQRGDSAQRAEPWLGFNCSACHTAEIRYQGQPIRVDGGPGLGDFDALVGDLDRALVATRDDPQKWDRFAARVLAGKDTPQNRDALRQAFDTLIGWQQKTANLNRSPVRAGFARVDAFGHIYNKIVLFADDPAQPIVNPADAPVSYPFLWNINKQKQVQWNGAAENARLGNFDYGAMGRNTGEVLGVFGELLPVQAGSPGQPLAGFRSSVNAANLEGLERVVAKLQPPPWPASFPPIDQAKAARGRELFVQHCVACHRTPDRQVPGKPTEVMVPFHSARPENLTDIWMACNALTYESRTGLLRNTKDGFVSGEALPAVAPVVTMLATSVKGALVGKKGQIVATAAGGFLGLNRPIVVFQGDVVPTTPEQVREGRRAFCTTTDHRLLAYKARPLEGIWATAPYLHNGSVPTLYHLLLPADQRPRSFHLGTRDYDPRYVGYDWRPEAPGNSFRFDAYDGSRPRDANANVGHDYGASAMSDADRWALVEYLKTL</sequence>
<proteinExistence type="predicted"/>
<accession>A0ABW4I260</accession>
<dbReference type="PANTHER" id="PTHR30600:SF9">
    <property type="entry name" value="BLR7738 PROTEIN"/>
    <property type="match status" value="1"/>
</dbReference>
<dbReference type="Gene3D" id="1.10.760.10">
    <property type="entry name" value="Cytochrome c-like domain"/>
    <property type="match status" value="1"/>
</dbReference>
<evidence type="ECO:0000256" key="1">
    <source>
        <dbReference type="ARBA" id="ARBA00022617"/>
    </source>
</evidence>
<dbReference type="SUPFAM" id="SSF46626">
    <property type="entry name" value="Cytochrome c"/>
    <property type="match status" value="1"/>
</dbReference>
<protein>
    <submittedName>
        <fullName evidence="6">Di-heme-cytochrome C peroxidase</fullName>
    </submittedName>
</protein>
<dbReference type="PANTHER" id="PTHR30600">
    <property type="entry name" value="CYTOCHROME C PEROXIDASE-RELATED"/>
    <property type="match status" value="1"/>
</dbReference>
<dbReference type="InterPro" id="IPR051395">
    <property type="entry name" value="Cytochrome_c_Peroxidase/MauG"/>
</dbReference>
<gene>
    <name evidence="6" type="ORF">ACFSCW_04970</name>
</gene>
<dbReference type="RefSeq" id="WP_380887495.1">
    <property type="nucleotide sequence ID" value="NZ_JBHUDY010000001.1"/>
</dbReference>
<keyword evidence="3 4" id="KW-0408">Iron</keyword>
<reference evidence="7" key="1">
    <citation type="journal article" date="2019" name="Int. J. Syst. Evol. Microbiol.">
        <title>The Global Catalogue of Microorganisms (GCM) 10K type strain sequencing project: providing services to taxonomists for standard genome sequencing and annotation.</title>
        <authorList>
            <consortium name="The Broad Institute Genomics Platform"/>
            <consortium name="The Broad Institute Genome Sequencing Center for Infectious Disease"/>
            <person name="Wu L."/>
            <person name="Ma J."/>
        </authorList>
    </citation>
    <scope>NUCLEOTIDE SEQUENCE [LARGE SCALE GENOMIC DNA]</scope>
    <source>
        <strain evidence="7">CGMCC 1.16275</strain>
    </source>
</reference>
<dbReference type="InterPro" id="IPR036909">
    <property type="entry name" value="Cyt_c-like_dom_sf"/>
</dbReference>
<evidence type="ECO:0000259" key="5">
    <source>
        <dbReference type="PROSITE" id="PS51007"/>
    </source>
</evidence>
<dbReference type="Pfam" id="PF21419">
    <property type="entry name" value="RoxA-like_Cyt-c"/>
    <property type="match status" value="1"/>
</dbReference>
<evidence type="ECO:0000313" key="6">
    <source>
        <dbReference type="EMBL" id="MFD1611150.1"/>
    </source>
</evidence>
<keyword evidence="7" id="KW-1185">Reference proteome</keyword>
<dbReference type="PROSITE" id="PS51007">
    <property type="entry name" value="CYTC"/>
    <property type="match status" value="1"/>
</dbReference>
<feature type="domain" description="Cytochrome c" evidence="5">
    <location>
        <begin position="357"/>
        <end position="608"/>
    </location>
</feature>
<evidence type="ECO:0000313" key="7">
    <source>
        <dbReference type="Proteomes" id="UP001597115"/>
    </source>
</evidence>
<organism evidence="6 7">
    <name type="scientific">Sphingomonas tabacisoli</name>
    <dbReference type="NCBI Taxonomy" id="2249466"/>
    <lineage>
        <taxon>Bacteria</taxon>
        <taxon>Pseudomonadati</taxon>
        <taxon>Pseudomonadota</taxon>
        <taxon>Alphaproteobacteria</taxon>
        <taxon>Sphingomonadales</taxon>
        <taxon>Sphingomonadaceae</taxon>
        <taxon>Sphingomonas</taxon>
    </lineage>
</organism>
<dbReference type="Proteomes" id="UP001597115">
    <property type="component" value="Unassembled WGS sequence"/>
</dbReference>
<evidence type="ECO:0000256" key="4">
    <source>
        <dbReference type="PROSITE-ProRule" id="PRU00433"/>
    </source>
</evidence>
<keyword evidence="6" id="KW-0560">Oxidoreductase</keyword>
<dbReference type="InterPro" id="IPR047758">
    <property type="entry name" value="CytoC_perox"/>
</dbReference>
<keyword evidence="2 4" id="KW-0479">Metal-binding</keyword>
<dbReference type="PROSITE" id="PS51257">
    <property type="entry name" value="PROKAR_LIPOPROTEIN"/>
    <property type="match status" value="1"/>
</dbReference>
<keyword evidence="6" id="KW-0575">Peroxidase</keyword>
<dbReference type="EMBL" id="JBHUDY010000001">
    <property type="protein sequence ID" value="MFD1611150.1"/>
    <property type="molecule type" value="Genomic_DNA"/>
</dbReference>